<dbReference type="InterPro" id="IPR050498">
    <property type="entry name" value="Ycf3"/>
</dbReference>
<dbReference type="PANTHER" id="PTHR44858">
    <property type="entry name" value="TETRATRICOPEPTIDE REPEAT PROTEIN 6"/>
    <property type="match status" value="1"/>
</dbReference>
<organism evidence="4 5">
    <name type="scientific">Hallella bergensis DSM 17361</name>
    <dbReference type="NCBI Taxonomy" id="585502"/>
    <lineage>
        <taxon>Bacteria</taxon>
        <taxon>Pseudomonadati</taxon>
        <taxon>Bacteroidota</taxon>
        <taxon>Bacteroidia</taxon>
        <taxon>Bacteroidales</taxon>
        <taxon>Prevotellaceae</taxon>
        <taxon>Hallella</taxon>
    </lineage>
</organism>
<dbReference type="InterPro" id="IPR009003">
    <property type="entry name" value="Peptidase_S1_PA"/>
</dbReference>
<evidence type="ECO:0000313" key="5">
    <source>
        <dbReference type="Proteomes" id="UP000003160"/>
    </source>
</evidence>
<comment type="caution">
    <text evidence="4">The sequence shown here is derived from an EMBL/GenBank/DDBJ whole genome shotgun (WGS) entry which is preliminary data.</text>
</comment>
<dbReference type="Gene3D" id="1.25.40.10">
    <property type="entry name" value="Tetratricopeptide repeat domain"/>
    <property type="match status" value="2"/>
</dbReference>
<evidence type="ECO:0000256" key="3">
    <source>
        <dbReference type="SAM" id="SignalP"/>
    </source>
</evidence>
<sequence>MRKSILFILFAVFQILSGTPLYAQSSAVKKAGQSVFTLTTFKADGSIHGSSYGVFVGSGGEGIAMWHLFDGAEQAIIVDAKGKKHDVDVMLGVSELYDICQFRVKDMSSTGLPLPTSDAAAKETYLIGYDLKKSVVKKLKPLRSEKFMTTNNYYVFNDVDVSNTDLGSPLLNEQGELLGIMQRHKNGGQAYSADARLINTFKLNGLSINDRTMRATGIRPALPTDEQQAVLMLMVAGQQTDSTKYEAYINDFISQFPTATDGYKALAARYVLKGDLGMADKTLEREVKNAAQKDLAYNDYAQAMYTAVAFKRDTTFTKWNYQKALELAQNAYQTNPLPSYKHLQAKIIYAQGDYQKALEMFTELQKTDLGKNGEVFYEAAQCKKMLNSPSEEVIALLDAAATAQNGLAAAPYILARGQYYDRAGEYRKAFADYLAYDTLINNRGTHDFYYTKFLCEKKIRQYKLALNDIAHAIVLNRTEPTYYAEMASLQLQLNQVEDAIMTCDMGLKITQEYSDLYIIKGIAQCENKDKTNGLSTLQKAHELGDTRAQGLIEKYSKNK</sequence>
<evidence type="ECO:0000256" key="2">
    <source>
        <dbReference type="ARBA" id="ARBA00022803"/>
    </source>
</evidence>
<dbReference type="Gene3D" id="2.40.10.120">
    <property type="match status" value="1"/>
</dbReference>
<protein>
    <submittedName>
        <fullName evidence="4">Uncharacterized protein</fullName>
    </submittedName>
</protein>
<dbReference type="EMBL" id="ACKS01000034">
    <property type="protein sequence ID" value="EFA44773.1"/>
    <property type="molecule type" value="Genomic_DNA"/>
</dbReference>
<accession>D1PV53</accession>
<dbReference type="SUPFAM" id="SSF48452">
    <property type="entry name" value="TPR-like"/>
    <property type="match status" value="2"/>
</dbReference>
<dbReference type="InterPro" id="IPR011990">
    <property type="entry name" value="TPR-like_helical_dom_sf"/>
</dbReference>
<feature type="signal peptide" evidence="3">
    <location>
        <begin position="1"/>
        <end position="23"/>
    </location>
</feature>
<dbReference type="eggNOG" id="COG0265">
    <property type="taxonomic scope" value="Bacteria"/>
</dbReference>
<evidence type="ECO:0000256" key="1">
    <source>
        <dbReference type="ARBA" id="ARBA00022737"/>
    </source>
</evidence>
<gene>
    <name evidence="4" type="ORF">HMPREF0645_0838</name>
</gene>
<dbReference type="GO" id="GO:0046813">
    <property type="term" value="P:receptor-mediated virion attachment to host cell"/>
    <property type="evidence" value="ECO:0007669"/>
    <property type="project" value="TreeGrafter"/>
</dbReference>
<dbReference type="GO" id="GO:0009279">
    <property type="term" value="C:cell outer membrane"/>
    <property type="evidence" value="ECO:0007669"/>
    <property type="project" value="TreeGrafter"/>
</dbReference>
<evidence type="ECO:0000313" key="4">
    <source>
        <dbReference type="EMBL" id="EFA44773.1"/>
    </source>
</evidence>
<keyword evidence="2" id="KW-0802">TPR repeat</keyword>
<keyword evidence="3" id="KW-0732">Signal</keyword>
<name>D1PV53_9BACT</name>
<feature type="chain" id="PRO_5003025918" evidence="3">
    <location>
        <begin position="24"/>
        <end position="559"/>
    </location>
</feature>
<dbReference type="eggNOG" id="COG0457">
    <property type="taxonomic scope" value="Bacteria"/>
</dbReference>
<dbReference type="SUPFAM" id="SSF50494">
    <property type="entry name" value="Trypsin-like serine proteases"/>
    <property type="match status" value="1"/>
</dbReference>
<dbReference type="PANTHER" id="PTHR44858:SF1">
    <property type="entry name" value="UDP-N-ACETYLGLUCOSAMINE--PEPTIDE N-ACETYLGLUCOSAMINYLTRANSFERASE SPINDLY-RELATED"/>
    <property type="match status" value="1"/>
</dbReference>
<dbReference type="RefSeq" id="WP_007172952.1">
    <property type="nucleotide sequence ID" value="NZ_GG704780.1"/>
</dbReference>
<dbReference type="HOGENOM" id="CLU_032898_0_0_10"/>
<dbReference type="Pfam" id="PF13365">
    <property type="entry name" value="Trypsin_2"/>
    <property type="match status" value="1"/>
</dbReference>
<reference evidence="4 5" key="1">
    <citation type="submission" date="2009-10" db="EMBL/GenBank/DDBJ databases">
        <authorList>
            <person name="Qin X."/>
            <person name="Bachman B."/>
            <person name="Battles P."/>
            <person name="Bell A."/>
            <person name="Bess C."/>
            <person name="Bickham C."/>
            <person name="Chaboub L."/>
            <person name="Chen D."/>
            <person name="Coyle M."/>
            <person name="Deiros D.R."/>
            <person name="Dinh H."/>
            <person name="Forbes L."/>
            <person name="Fowler G."/>
            <person name="Francisco L."/>
            <person name="Fu Q."/>
            <person name="Gubbala S."/>
            <person name="Hale W."/>
            <person name="Han Y."/>
            <person name="Hemphill L."/>
            <person name="Highlander S.K."/>
            <person name="Hirani K."/>
            <person name="Hogues M."/>
            <person name="Jackson L."/>
            <person name="Jakkamsetti A."/>
            <person name="Javaid M."/>
            <person name="Jiang H."/>
            <person name="Korchina V."/>
            <person name="Kovar C."/>
            <person name="Lara F."/>
            <person name="Lee S."/>
            <person name="Mata R."/>
            <person name="Mathew T."/>
            <person name="Moen C."/>
            <person name="Morales K."/>
            <person name="Munidasa M."/>
            <person name="Nazareth L."/>
            <person name="Ngo R."/>
            <person name="Nguyen L."/>
            <person name="Okwuonu G."/>
            <person name="Ongeri F."/>
            <person name="Patil S."/>
            <person name="Petrosino J."/>
            <person name="Pham C."/>
            <person name="Pham P."/>
            <person name="Pu L.-L."/>
            <person name="Puazo M."/>
            <person name="Raj R."/>
            <person name="Reid J."/>
            <person name="Rouhana J."/>
            <person name="Saada N."/>
            <person name="Shang Y."/>
            <person name="Simmons D."/>
            <person name="Thornton R."/>
            <person name="Warren J."/>
            <person name="Weissenberger G."/>
            <person name="Zhang J."/>
            <person name="Zhang L."/>
            <person name="Zhou C."/>
            <person name="Zhu D."/>
            <person name="Muzny D."/>
            <person name="Worley K."/>
            <person name="Gibbs R."/>
        </authorList>
    </citation>
    <scope>NUCLEOTIDE SEQUENCE [LARGE SCALE GENOMIC DNA]</scope>
    <source>
        <strain evidence="4 5">DSM 17361</strain>
    </source>
</reference>
<dbReference type="Proteomes" id="UP000003160">
    <property type="component" value="Unassembled WGS sequence"/>
</dbReference>
<dbReference type="AlphaFoldDB" id="D1PV53"/>
<keyword evidence="5" id="KW-1185">Reference proteome</keyword>
<dbReference type="OrthoDB" id="1114009at2"/>
<keyword evidence="1" id="KW-0677">Repeat</keyword>
<proteinExistence type="predicted"/>